<dbReference type="GeneID" id="106807253"/>
<keyword evidence="3" id="KW-1185">Reference proteome</keyword>
<feature type="region of interest" description="Disordered" evidence="1">
    <location>
        <begin position="334"/>
        <end position="358"/>
    </location>
</feature>
<feature type="region of interest" description="Disordered" evidence="1">
    <location>
        <begin position="290"/>
        <end position="319"/>
    </location>
</feature>
<dbReference type="RefSeq" id="XP_014665032.1">
    <property type="nucleotide sequence ID" value="XM_014809546.1"/>
</dbReference>
<proteinExistence type="predicted"/>
<evidence type="ECO:0000259" key="2">
    <source>
        <dbReference type="Pfam" id="PF21855"/>
    </source>
</evidence>
<feature type="region of interest" description="Disordered" evidence="1">
    <location>
        <begin position="789"/>
        <end position="856"/>
    </location>
</feature>
<evidence type="ECO:0000256" key="1">
    <source>
        <dbReference type="SAM" id="MobiDB-lite"/>
    </source>
</evidence>
<accession>A0ABM1DYL1</accession>
<protein>
    <submittedName>
        <fullName evidence="4">Uncharacterized protein LOC106807253</fullName>
    </submittedName>
</protein>
<feature type="compositionally biased region" description="Polar residues" evidence="1">
    <location>
        <begin position="827"/>
        <end position="856"/>
    </location>
</feature>
<dbReference type="InterPro" id="IPR026153">
    <property type="entry name" value="Treslin"/>
</dbReference>
<dbReference type="Pfam" id="PF21855">
    <property type="entry name" value="Treslin_STD"/>
    <property type="match status" value="1"/>
</dbReference>
<organism evidence="3 4">
    <name type="scientific">Priapulus caudatus</name>
    <name type="common">Priapulid worm</name>
    <dbReference type="NCBI Taxonomy" id="37621"/>
    <lineage>
        <taxon>Eukaryota</taxon>
        <taxon>Metazoa</taxon>
        <taxon>Ecdysozoa</taxon>
        <taxon>Scalidophora</taxon>
        <taxon>Priapulida</taxon>
        <taxon>Priapulimorpha</taxon>
        <taxon>Priapulimorphida</taxon>
        <taxon>Priapulidae</taxon>
        <taxon>Priapulus</taxon>
    </lineage>
</organism>
<feature type="region of interest" description="Disordered" evidence="1">
    <location>
        <begin position="864"/>
        <end position="883"/>
    </location>
</feature>
<reference evidence="4" key="1">
    <citation type="submission" date="2025-08" db="UniProtKB">
        <authorList>
            <consortium name="RefSeq"/>
        </authorList>
    </citation>
    <scope>IDENTIFICATION</scope>
</reference>
<dbReference type="PANTHER" id="PTHR21556:SF2">
    <property type="entry name" value="TRESLIN"/>
    <property type="match status" value="1"/>
</dbReference>
<feature type="region of interest" description="Disordered" evidence="1">
    <location>
        <begin position="1"/>
        <end position="23"/>
    </location>
</feature>
<dbReference type="InterPro" id="IPR053920">
    <property type="entry name" value="Treslin_STD"/>
</dbReference>
<feature type="region of interest" description="Disordered" evidence="1">
    <location>
        <begin position="1094"/>
        <end position="1118"/>
    </location>
</feature>
<name>A0ABM1DYL1_PRICU</name>
<feature type="compositionally biased region" description="Polar residues" evidence="1">
    <location>
        <begin position="1099"/>
        <end position="1115"/>
    </location>
</feature>
<evidence type="ECO:0000313" key="3">
    <source>
        <dbReference type="Proteomes" id="UP000695022"/>
    </source>
</evidence>
<dbReference type="PANTHER" id="PTHR21556">
    <property type="entry name" value="TRESLIN"/>
    <property type="match status" value="1"/>
</dbReference>
<feature type="domain" description="Treslin STD" evidence="2">
    <location>
        <begin position="53"/>
        <end position="205"/>
    </location>
</feature>
<dbReference type="Proteomes" id="UP000695022">
    <property type="component" value="Unplaced"/>
</dbReference>
<feature type="compositionally biased region" description="Basic and acidic residues" evidence="1">
    <location>
        <begin position="290"/>
        <end position="300"/>
    </location>
</feature>
<feature type="region of interest" description="Disordered" evidence="1">
    <location>
        <begin position="605"/>
        <end position="626"/>
    </location>
</feature>
<gene>
    <name evidence="4" type="primary">LOC106807253</name>
</gene>
<sequence length="1237" mass="137293">MTRTMSIMDASRKMATKQQNWSPNKQEKFVGLNRLKAQMSSPDKDDAEFATEEELQTYLLSMYNKALVNDSDCPLSQHAHAIVATAANFIERGKTLDQESCLKTLLCETMLKPKSILVQQPGTGLLVEYRLQALLRLELAAMKVVQPSSKSNEDTDGVVKEFTSFIRALCFCNPDFKLASFLNDEVLPCYLSALPELLVDIYDDLGQPLPSQLAEYASPNKVVNSQIDDEPKSITSSVDPLSANSFHSAFSWESQPRSMPTTRSRSFVRNPSLMESSQRQIAIPRRAHTNKERMRKDTLKQRSSSLSVIEKKGDRKNEKKVRRNLIGELASEMRKPSPRKMPNVTPKKTPCRSSGAQHTLKTRLVSDTPRHRQVGRVVWNRLERQRKRTNTLPEALVVEESPEKPLLHASPKKMAVLKCHSSFYSQSSRSRSCTIAEQSAVADAAMTLCTEAGGTGIQESPMKTNKESQNESVVAQDARWQLRRKSAADFLFTSLSPTRKRKAIGASHSRKGKSYYTEVLPTRNSSVQQSHQEIVRVRGKLFVSPDKNMGSLARAELFGSSKCKLDSSIVGSCPDNGLKESSALDPVGPMLYLLTPSKCTRSKSIVSPKENLSLPPRSRSMEGSSPILSNNRNVSVAKSDKIISARARLFFSPSKLPHLENTQIGDISDSTDRAVFNDISTLAAASWEQPVLTRRSKSRQKAMCEISTKQLPSHSTSHSIASETAFYTDHDSPRSFMNAETDFEDMPHVTHRSSRMHESVSTDEEQCSTVNSEYQSYLLQAKVDQTPAWNKHESNTVTPERRKSLCGENKTPETLSDHWPKRKHRWTTPTPKSRPSSAEVTPQKVLSTSSGCCDQPSDSYKCPVLRGSVSKSPRTRKTTKDQEKDYMGISFPKFENLGYDLKDEEFSLLLCDKILSPGRSKATLAAEMQTAVTNACVEQATTDKEGKEDSIIMSKTQKAEARTYSDHVKQGDSIFAESNGVHVSKVPTNTSQVSSSSQRIRKVSFSTKCSGRKTAVQALIPMRFTRNLSRETMITPAEYHMLSLRSPCKNSMSQVLSPCASLVSTLSHVGSGGVKRCSDDAGFGSPCTKRTRCRRGSATRLSNNSSMQSPLTSSSRDTEVDVAVEQDDVFLSDSVLSSHSPPLLSKIEARSSISRHQSCNEVVIDTLSESQMKWQAAETLKPVCEMQVLSCTPPTGSTVTPKAYYSKFSSPSQLSVRHLTRSPMLSNLRGRKLPSDT</sequence>
<evidence type="ECO:0000313" key="4">
    <source>
        <dbReference type="RefSeq" id="XP_014665032.1"/>
    </source>
</evidence>
<feature type="compositionally biased region" description="Basic and acidic residues" evidence="1">
    <location>
        <begin position="790"/>
        <end position="805"/>
    </location>
</feature>